<sequence>MCNFIVGLLRINRNLLPVTGPLAQWLEQRTHNPLVRG</sequence>
<dbReference type="EMBL" id="UINC01180942">
    <property type="protein sequence ID" value="SVD90383.1"/>
    <property type="molecule type" value="Genomic_DNA"/>
</dbReference>
<name>A0A382Z4L0_9ZZZZ</name>
<accession>A0A382Z4L0</accession>
<proteinExistence type="predicted"/>
<evidence type="ECO:0000313" key="1">
    <source>
        <dbReference type="EMBL" id="SVD90383.1"/>
    </source>
</evidence>
<reference evidence="1" key="1">
    <citation type="submission" date="2018-05" db="EMBL/GenBank/DDBJ databases">
        <authorList>
            <person name="Lanie J.A."/>
            <person name="Ng W.-L."/>
            <person name="Kazmierczak K.M."/>
            <person name="Andrzejewski T.M."/>
            <person name="Davidsen T.M."/>
            <person name="Wayne K.J."/>
            <person name="Tettelin H."/>
            <person name="Glass J.I."/>
            <person name="Rusch D."/>
            <person name="Podicherti R."/>
            <person name="Tsui H.-C.T."/>
            <person name="Winkler M.E."/>
        </authorList>
    </citation>
    <scope>NUCLEOTIDE SEQUENCE</scope>
</reference>
<protein>
    <submittedName>
        <fullName evidence="1">Uncharacterized protein</fullName>
    </submittedName>
</protein>
<dbReference type="AntiFam" id="ANF00010">
    <property type="entry name" value="tRNA translation"/>
</dbReference>
<dbReference type="AlphaFoldDB" id="A0A382Z4L0"/>
<feature type="non-terminal residue" evidence="1">
    <location>
        <position position="37"/>
    </location>
</feature>
<organism evidence="1">
    <name type="scientific">marine metagenome</name>
    <dbReference type="NCBI Taxonomy" id="408172"/>
    <lineage>
        <taxon>unclassified sequences</taxon>
        <taxon>metagenomes</taxon>
        <taxon>ecological metagenomes</taxon>
    </lineage>
</organism>
<gene>
    <name evidence="1" type="ORF">METZ01_LOCUS443237</name>
</gene>